<feature type="transmembrane region" description="Helical" evidence="1">
    <location>
        <begin position="36"/>
        <end position="53"/>
    </location>
</feature>
<evidence type="ECO:0000313" key="3">
    <source>
        <dbReference type="Proteomes" id="UP000652567"/>
    </source>
</evidence>
<name>A0A928V2U3_9GAMM</name>
<reference evidence="2" key="1">
    <citation type="submission" date="2018-07" db="EMBL/GenBank/DDBJ databases">
        <title>Genome assembly of strain Ka43.</title>
        <authorList>
            <person name="Kukolya J."/>
            <person name="Nagy I."/>
            <person name="Horvath B."/>
            <person name="Toth A."/>
        </authorList>
    </citation>
    <scope>NUCLEOTIDE SEQUENCE</scope>
    <source>
        <strain evidence="2">KB43</strain>
    </source>
</reference>
<dbReference type="EMBL" id="PRDL01000001">
    <property type="protein sequence ID" value="MBE8717262.1"/>
    <property type="molecule type" value="Genomic_DNA"/>
</dbReference>
<gene>
    <name evidence="2" type="ORF">C4F51_08690</name>
</gene>
<feature type="transmembrane region" description="Helical" evidence="1">
    <location>
        <begin position="107"/>
        <end position="128"/>
    </location>
</feature>
<keyword evidence="1" id="KW-0812">Transmembrane</keyword>
<accession>A0A928V2U3</accession>
<keyword evidence="3" id="KW-1185">Reference proteome</keyword>
<protein>
    <submittedName>
        <fullName evidence="2">Uncharacterized protein</fullName>
    </submittedName>
</protein>
<evidence type="ECO:0000313" key="2">
    <source>
        <dbReference type="EMBL" id="MBE8717262.1"/>
    </source>
</evidence>
<dbReference type="Proteomes" id="UP000652567">
    <property type="component" value="Unassembled WGS sequence"/>
</dbReference>
<dbReference type="RefSeq" id="WP_193908980.1">
    <property type="nucleotide sequence ID" value="NZ_PRDL01000001.1"/>
</dbReference>
<evidence type="ECO:0000256" key="1">
    <source>
        <dbReference type="SAM" id="Phobius"/>
    </source>
</evidence>
<keyword evidence="1" id="KW-1133">Transmembrane helix</keyword>
<keyword evidence="1" id="KW-0472">Membrane</keyword>
<feature type="transmembrane region" description="Helical" evidence="1">
    <location>
        <begin position="65"/>
        <end position="87"/>
    </location>
</feature>
<proteinExistence type="predicted"/>
<dbReference type="AlphaFoldDB" id="A0A928V2U3"/>
<comment type="caution">
    <text evidence="2">The sequence shown here is derived from an EMBL/GenBank/DDBJ whole genome shotgun (WGS) entry which is preliminary data.</text>
</comment>
<sequence>MRATGIFIVISGLISGYLLSWVLPNEWSWENNWLENIQLLILLSGFLFSIYRYGGELNNRVARLWLVAIPLWFILFSRELSWGAVFFEPLFFDSITGPTFSSSEQVPWKPLVSPVLAVLLLFSLILFIKGNLYQLLAEQWRQGDFPLIEMLLCLTGVFLANEAEGHGLFGFANLGRGELQLMEEWSEVWAYAALLLAQWHFFKKLEAAA</sequence>
<organism evidence="2 3">
    <name type="scientific">Cellvibrio polysaccharolyticus</name>
    <dbReference type="NCBI Taxonomy" id="2082724"/>
    <lineage>
        <taxon>Bacteria</taxon>
        <taxon>Pseudomonadati</taxon>
        <taxon>Pseudomonadota</taxon>
        <taxon>Gammaproteobacteria</taxon>
        <taxon>Cellvibrionales</taxon>
        <taxon>Cellvibrionaceae</taxon>
        <taxon>Cellvibrio</taxon>
    </lineage>
</organism>